<dbReference type="EMBL" id="JAPQKR010000015">
    <property type="protein sequence ID" value="KAJ5195322.1"/>
    <property type="molecule type" value="Genomic_DNA"/>
</dbReference>
<evidence type="ECO:0000313" key="3">
    <source>
        <dbReference type="EMBL" id="KAJ5195322.1"/>
    </source>
</evidence>
<evidence type="ECO:0000313" key="4">
    <source>
        <dbReference type="Proteomes" id="UP001150904"/>
    </source>
</evidence>
<feature type="region of interest" description="Disordered" evidence="1">
    <location>
        <begin position="1"/>
        <end position="91"/>
    </location>
</feature>
<feature type="compositionally biased region" description="Basic and acidic residues" evidence="1">
    <location>
        <begin position="1"/>
        <end position="13"/>
    </location>
</feature>
<feature type="region of interest" description="Disordered" evidence="1">
    <location>
        <begin position="762"/>
        <end position="812"/>
    </location>
</feature>
<feature type="region of interest" description="Disordered" evidence="1">
    <location>
        <begin position="544"/>
        <end position="567"/>
    </location>
</feature>
<reference evidence="3" key="1">
    <citation type="submission" date="2022-12" db="EMBL/GenBank/DDBJ databases">
        <authorList>
            <person name="Petersen C."/>
        </authorList>
    </citation>
    <scope>NUCLEOTIDE SEQUENCE</scope>
    <source>
        <strain evidence="3">IBT 15544</strain>
    </source>
</reference>
<dbReference type="AlphaFoldDB" id="A0A9W9MCK5"/>
<evidence type="ECO:0000256" key="1">
    <source>
        <dbReference type="SAM" id="MobiDB-lite"/>
    </source>
</evidence>
<dbReference type="InterPro" id="IPR001810">
    <property type="entry name" value="F-box_dom"/>
</dbReference>
<dbReference type="PROSITE" id="PS50181">
    <property type="entry name" value="FBOX"/>
    <property type="match status" value="1"/>
</dbReference>
<accession>A0A9W9MCK5</accession>
<reference evidence="3" key="2">
    <citation type="journal article" date="2023" name="IMA Fungus">
        <title>Comparative genomic study of the Penicillium genus elucidates a diverse pangenome and 15 lateral gene transfer events.</title>
        <authorList>
            <person name="Petersen C."/>
            <person name="Sorensen T."/>
            <person name="Nielsen M.R."/>
            <person name="Sondergaard T.E."/>
            <person name="Sorensen J.L."/>
            <person name="Fitzpatrick D.A."/>
            <person name="Frisvad J.C."/>
            <person name="Nielsen K.L."/>
        </authorList>
    </citation>
    <scope>NUCLEOTIDE SEQUENCE</scope>
    <source>
        <strain evidence="3">IBT 15544</strain>
    </source>
</reference>
<dbReference type="GeneID" id="83183123"/>
<feature type="compositionally biased region" description="Polar residues" evidence="1">
    <location>
        <begin position="554"/>
        <end position="567"/>
    </location>
</feature>
<dbReference type="Proteomes" id="UP001150904">
    <property type="component" value="Unassembled WGS sequence"/>
</dbReference>
<name>A0A9W9MCK5_9EURO</name>
<feature type="compositionally biased region" description="Polar residues" evidence="1">
    <location>
        <begin position="67"/>
        <end position="84"/>
    </location>
</feature>
<feature type="region of interest" description="Disordered" evidence="1">
    <location>
        <begin position="420"/>
        <end position="489"/>
    </location>
</feature>
<proteinExistence type="predicted"/>
<dbReference type="RefSeq" id="XP_058305810.1">
    <property type="nucleotide sequence ID" value="XM_058455822.1"/>
</dbReference>
<feature type="compositionally biased region" description="Low complexity" evidence="1">
    <location>
        <begin position="426"/>
        <end position="440"/>
    </location>
</feature>
<feature type="compositionally biased region" description="Acidic residues" evidence="1">
    <location>
        <begin position="788"/>
        <end position="802"/>
    </location>
</feature>
<feature type="compositionally biased region" description="Polar residues" evidence="1">
    <location>
        <begin position="47"/>
        <end position="59"/>
    </location>
</feature>
<gene>
    <name evidence="3" type="ORF">N7498_008760</name>
</gene>
<feature type="domain" description="F-box" evidence="2">
    <location>
        <begin position="90"/>
        <end position="143"/>
    </location>
</feature>
<organism evidence="3 4">
    <name type="scientific">Penicillium cinerascens</name>
    <dbReference type="NCBI Taxonomy" id="70096"/>
    <lineage>
        <taxon>Eukaryota</taxon>
        <taxon>Fungi</taxon>
        <taxon>Dikarya</taxon>
        <taxon>Ascomycota</taxon>
        <taxon>Pezizomycotina</taxon>
        <taxon>Eurotiomycetes</taxon>
        <taxon>Eurotiomycetidae</taxon>
        <taxon>Eurotiales</taxon>
        <taxon>Aspergillaceae</taxon>
        <taxon>Penicillium</taxon>
    </lineage>
</organism>
<keyword evidence="4" id="KW-1185">Reference proteome</keyword>
<sequence length="849" mass="95352">MADARSDWADRPASDLASSSDEEDFVSSQSTASAEPDGLAKHDLSTALGTLNLHQASSRSSDEHNSTRTSTPGTGASMETTSDTETSRKPMQLLELPLDVLKDIIKEVTHTNDLTSLALTCSTLHSLTVPHMYSRFDIVWPESLNPTTEDYSGVDALSYGLSTLVMGEDVFHQLAFLRNDRSTCACSRCGCDDYGHQSSQTPESRFGVQPRRGNYYAQYTRTFSIGNGPLSWVQEYSVNREVGKMLGTLVALAVARMVNLEAFVWDMPTGVVREIWLALASLADRPGHRCRLERVWVRWHDNSENALRMSSTPTSTLTPASRPLQKYKHVEHPSLSVLPPLKSVAVLDIDEPAYVEELGVLIERSRRQLVELRIGIAMKAHMAPWVICKNETDLLWESLMGWPKAGGILSILSKREPKTQQVENVAASSDDGFASSDPSAPLCQNQPKNGTSTQTTSLPQAPNQPNGVPHSASPLSPPTRPHLPGFFAQPSDEKLNLEVLELERVPLSIPTLLPALDWTRLTTLTLMRCDDHENLWRALRRKYAPPAMPPKRPQSGNQPRQSFSTPSVPEYSLKIKHLRTDTVSPYLMLFIKDTLAPNTLESVYLNEGAGYESSVHIDAIYRHILRKHRLSLRNVSIDASERFGISDNRHGNVDSMSHRWHKWMFNHEMISFVTSGRMPQLRELGMAMHYRDWHYFLQRLPHMPQLRALYLLNISHSLHRDLKELALQVLDIVSIRPELKITYIGLEMKCYQILEAAANGTDEFDDPQANDHSTMNGDDSVFDPASLTDEDDEDVDGGEQDPDLLSSDLSDDDYDADLEESIFRVRFKLQEILFYDDKISIFKARHGVI</sequence>
<evidence type="ECO:0000259" key="2">
    <source>
        <dbReference type="PROSITE" id="PS50181"/>
    </source>
</evidence>
<feature type="compositionally biased region" description="Polar residues" evidence="1">
    <location>
        <begin position="442"/>
        <end position="466"/>
    </location>
</feature>
<protein>
    <recommendedName>
        <fullName evidence="2">F-box domain-containing protein</fullName>
    </recommendedName>
</protein>
<comment type="caution">
    <text evidence="3">The sequence shown here is derived from an EMBL/GenBank/DDBJ whole genome shotgun (WGS) entry which is preliminary data.</text>
</comment>
<dbReference type="OrthoDB" id="3199516at2759"/>